<dbReference type="PANTHER" id="PTHR43610:SF1">
    <property type="entry name" value="N-ACETYLTRANSFERASE DOMAIN-CONTAINING PROTEIN"/>
    <property type="match status" value="1"/>
</dbReference>
<evidence type="ECO:0000256" key="1">
    <source>
        <dbReference type="SAM" id="MobiDB-lite"/>
    </source>
</evidence>
<evidence type="ECO:0000313" key="3">
    <source>
        <dbReference type="EMBL" id="OZM73394.1"/>
    </source>
</evidence>
<organism evidence="3 4">
    <name type="scientific">Amycolatopsis antarctica</name>
    <dbReference type="NCBI Taxonomy" id="1854586"/>
    <lineage>
        <taxon>Bacteria</taxon>
        <taxon>Bacillati</taxon>
        <taxon>Actinomycetota</taxon>
        <taxon>Actinomycetes</taxon>
        <taxon>Pseudonocardiales</taxon>
        <taxon>Pseudonocardiaceae</taxon>
        <taxon>Amycolatopsis</taxon>
    </lineage>
</organism>
<dbReference type="PANTHER" id="PTHR43610">
    <property type="entry name" value="BLL6696 PROTEIN"/>
    <property type="match status" value="1"/>
</dbReference>
<dbReference type="PROSITE" id="PS51186">
    <property type="entry name" value="GNAT"/>
    <property type="match status" value="1"/>
</dbReference>
<dbReference type="InterPro" id="IPR016181">
    <property type="entry name" value="Acyl_CoA_acyltransferase"/>
</dbReference>
<keyword evidence="4" id="KW-1185">Reference proteome</keyword>
<dbReference type="Proteomes" id="UP000242444">
    <property type="component" value="Unassembled WGS sequence"/>
</dbReference>
<dbReference type="Gene3D" id="3.40.630.30">
    <property type="match status" value="1"/>
</dbReference>
<sequence length="206" mass="22497">MRETAWAPAADGTGSPWRERPVLSGRHVRLEPLGPEHAGGLLAAGGDPAVWTWLSMYPPADLAATEAMIDRALAEDDRLAWAQIDLASGAVAGTTSYYEIDPRHRGLAIGHTWIGAPWQRGPVNTEAKILLLRRAFDALGAARVAWHTDIRNERSQRAIERLGAVREGVLRAHRIRKDGSLRDTVSYSMTAGEWPAAEAALTARLR</sequence>
<dbReference type="InterPro" id="IPR000182">
    <property type="entry name" value="GNAT_dom"/>
</dbReference>
<dbReference type="OrthoDB" id="9795199at2"/>
<gene>
    <name evidence="3" type="ORF">CFN78_11185</name>
</gene>
<dbReference type="Pfam" id="PF13302">
    <property type="entry name" value="Acetyltransf_3"/>
    <property type="match status" value="1"/>
</dbReference>
<proteinExistence type="predicted"/>
<dbReference type="InParanoid" id="A0A263D4G8"/>
<feature type="region of interest" description="Disordered" evidence="1">
    <location>
        <begin position="1"/>
        <end position="20"/>
    </location>
</feature>
<dbReference type="AlphaFoldDB" id="A0A263D4G8"/>
<dbReference type="SUPFAM" id="SSF55729">
    <property type="entry name" value="Acyl-CoA N-acyltransferases (Nat)"/>
    <property type="match status" value="1"/>
</dbReference>
<reference evidence="3 4" key="1">
    <citation type="submission" date="2017-07" db="EMBL/GenBank/DDBJ databases">
        <title>Amycolatopsis antarcticus sp. nov., isolated from the surface of an Antarcticus brown macroalga.</title>
        <authorList>
            <person name="Wang J."/>
            <person name="Leiva S."/>
            <person name="Huang J."/>
            <person name="Huang Y."/>
        </authorList>
    </citation>
    <scope>NUCLEOTIDE SEQUENCE [LARGE SCALE GENOMIC DNA]</scope>
    <source>
        <strain evidence="3 4">AU-G6</strain>
    </source>
</reference>
<evidence type="ECO:0000259" key="2">
    <source>
        <dbReference type="PROSITE" id="PS51186"/>
    </source>
</evidence>
<dbReference type="RefSeq" id="WP_094862649.1">
    <property type="nucleotide sequence ID" value="NZ_NKYE01000005.1"/>
</dbReference>
<name>A0A263D4G8_9PSEU</name>
<keyword evidence="3" id="KW-0808">Transferase</keyword>
<feature type="domain" description="N-acetyltransferase" evidence="2">
    <location>
        <begin position="28"/>
        <end position="192"/>
    </location>
</feature>
<evidence type="ECO:0000313" key="4">
    <source>
        <dbReference type="Proteomes" id="UP000242444"/>
    </source>
</evidence>
<accession>A0A263D4G8</accession>
<protein>
    <submittedName>
        <fullName evidence="3">GNAT family N-acetyltransferase</fullName>
    </submittedName>
</protein>
<dbReference type="EMBL" id="NKYE01000005">
    <property type="protein sequence ID" value="OZM73394.1"/>
    <property type="molecule type" value="Genomic_DNA"/>
</dbReference>
<dbReference type="GO" id="GO:0016747">
    <property type="term" value="F:acyltransferase activity, transferring groups other than amino-acyl groups"/>
    <property type="evidence" value="ECO:0007669"/>
    <property type="project" value="InterPro"/>
</dbReference>
<comment type="caution">
    <text evidence="3">The sequence shown here is derived from an EMBL/GenBank/DDBJ whole genome shotgun (WGS) entry which is preliminary data.</text>
</comment>